<proteinExistence type="inferred from homology"/>
<gene>
    <name evidence="5" type="ORF">MTCD1_01133</name>
</gene>
<comment type="caution">
    <text evidence="5">The sequence shown here is derived from an EMBL/GenBank/DDBJ whole genome shotgun (WGS) entry which is preliminary data.</text>
</comment>
<dbReference type="InterPro" id="IPR029044">
    <property type="entry name" value="Nucleotide-diphossugar_trans"/>
</dbReference>
<dbReference type="PANTHER" id="PTHR43630">
    <property type="entry name" value="POLY-BETA-1,6-N-ACETYL-D-GLUCOSAMINE SYNTHASE"/>
    <property type="match status" value="1"/>
</dbReference>
<dbReference type="PANTHER" id="PTHR43630:SF1">
    <property type="entry name" value="POLY-BETA-1,6-N-ACETYL-D-GLUCOSAMINE SYNTHASE"/>
    <property type="match status" value="1"/>
</dbReference>
<dbReference type="RefSeq" id="WP_057183452.1">
    <property type="nucleotide sequence ID" value="NZ_BDQM01000006.1"/>
</dbReference>
<dbReference type="EMBL" id="BDQM01000006">
    <property type="protein sequence ID" value="GAW95530.1"/>
    <property type="molecule type" value="Genomic_DNA"/>
</dbReference>
<sequence>MPNKTYSIVMFAYNEEKNIENSVNSVFDNIDDKLTHLIVIANGCTDNTIGKLKILKEKHKKLSVVELSIGDKCNAWNEYTHNIAKNCDVHFFIDADVQFTEQVFPKLFKKLIATPQANAIAGLPFSGRNKKYYRSLVTKRSCLFGNCYGVKKEFLDLVKKNNFRLPKGLCWIDSAITKAVNGDVQHQNKNIPGRVTYDVECGYKFKSLNPFKKDDRNLYFSRIARYATGKLQEKHLELLDFKDWPLDLNQINQKILEAIQHGKIRIPFYLKSRILKRLQKQL</sequence>
<feature type="domain" description="Glycosyltransferase 2-like" evidence="4">
    <location>
        <begin position="7"/>
        <end position="135"/>
    </location>
</feature>
<keyword evidence="6" id="KW-1185">Reference proteome</keyword>
<protein>
    <recommendedName>
        <fullName evidence="4">Glycosyltransferase 2-like domain-containing protein</fullName>
    </recommendedName>
</protein>
<evidence type="ECO:0000259" key="4">
    <source>
        <dbReference type="Pfam" id="PF00535"/>
    </source>
</evidence>
<organism evidence="5 6">
    <name type="scientific">Colwellia marinimaniae</name>
    <dbReference type="NCBI Taxonomy" id="1513592"/>
    <lineage>
        <taxon>Bacteria</taxon>
        <taxon>Pseudomonadati</taxon>
        <taxon>Pseudomonadota</taxon>
        <taxon>Gammaproteobacteria</taxon>
        <taxon>Alteromonadales</taxon>
        <taxon>Colwelliaceae</taxon>
        <taxon>Colwellia</taxon>
    </lineage>
</organism>
<dbReference type="SUPFAM" id="SSF53448">
    <property type="entry name" value="Nucleotide-diphospho-sugar transferases"/>
    <property type="match status" value="1"/>
</dbReference>
<evidence type="ECO:0000256" key="3">
    <source>
        <dbReference type="ARBA" id="ARBA00022679"/>
    </source>
</evidence>
<dbReference type="CDD" id="cd00761">
    <property type="entry name" value="Glyco_tranf_GTA_type"/>
    <property type="match status" value="1"/>
</dbReference>
<keyword evidence="3" id="KW-0808">Transferase</keyword>
<evidence type="ECO:0000313" key="5">
    <source>
        <dbReference type="EMBL" id="GAW95530.1"/>
    </source>
</evidence>
<dbReference type="Pfam" id="PF00535">
    <property type="entry name" value="Glycos_transf_2"/>
    <property type="match status" value="1"/>
</dbReference>
<dbReference type="Proteomes" id="UP000197068">
    <property type="component" value="Unassembled WGS sequence"/>
</dbReference>
<evidence type="ECO:0000313" key="6">
    <source>
        <dbReference type="Proteomes" id="UP000197068"/>
    </source>
</evidence>
<dbReference type="Gene3D" id="3.90.550.10">
    <property type="entry name" value="Spore Coat Polysaccharide Biosynthesis Protein SpsA, Chain A"/>
    <property type="match status" value="1"/>
</dbReference>
<name>A0ABQ0MT49_9GAMM</name>
<dbReference type="InterPro" id="IPR001173">
    <property type="entry name" value="Glyco_trans_2-like"/>
</dbReference>
<reference evidence="5 6" key="1">
    <citation type="submission" date="2017-06" db="EMBL/GenBank/DDBJ databases">
        <title>Whole Genome Sequences of Colwellia marinimaniae MTCD1.</title>
        <authorList>
            <person name="Kusumoto H."/>
            <person name="Inoue M."/>
            <person name="Tanikawa K."/>
            <person name="Maeji H."/>
            <person name="Cameron J.H."/>
            <person name="Bartlett D.H."/>
        </authorList>
    </citation>
    <scope>NUCLEOTIDE SEQUENCE [LARGE SCALE GENOMIC DNA]</scope>
    <source>
        <strain evidence="5 6">MTCD1</strain>
    </source>
</reference>
<evidence type="ECO:0000256" key="2">
    <source>
        <dbReference type="ARBA" id="ARBA00022676"/>
    </source>
</evidence>
<accession>A0ABQ0MT49</accession>
<comment type="similarity">
    <text evidence="1">Belongs to the glycosyltransferase 2 family.</text>
</comment>
<keyword evidence="2" id="KW-0328">Glycosyltransferase</keyword>
<evidence type="ECO:0000256" key="1">
    <source>
        <dbReference type="ARBA" id="ARBA00006739"/>
    </source>
</evidence>